<dbReference type="EMBL" id="CAJVCH010354130">
    <property type="protein sequence ID" value="CAG7815847.1"/>
    <property type="molecule type" value="Genomic_DNA"/>
</dbReference>
<proteinExistence type="predicted"/>
<evidence type="ECO:0000313" key="2">
    <source>
        <dbReference type="Proteomes" id="UP000708208"/>
    </source>
</evidence>
<organism evidence="1 2">
    <name type="scientific">Allacma fusca</name>
    <dbReference type="NCBI Taxonomy" id="39272"/>
    <lineage>
        <taxon>Eukaryota</taxon>
        <taxon>Metazoa</taxon>
        <taxon>Ecdysozoa</taxon>
        <taxon>Arthropoda</taxon>
        <taxon>Hexapoda</taxon>
        <taxon>Collembola</taxon>
        <taxon>Symphypleona</taxon>
        <taxon>Sminthuridae</taxon>
        <taxon>Allacma</taxon>
    </lineage>
</organism>
<keyword evidence="2" id="KW-1185">Reference proteome</keyword>
<accession>A0A8J2PAX6</accession>
<reference evidence="1" key="1">
    <citation type="submission" date="2021-06" db="EMBL/GenBank/DDBJ databases">
        <authorList>
            <person name="Hodson N. C."/>
            <person name="Mongue J. A."/>
            <person name="Jaron S. K."/>
        </authorList>
    </citation>
    <scope>NUCLEOTIDE SEQUENCE</scope>
</reference>
<dbReference type="AlphaFoldDB" id="A0A8J2PAX6"/>
<sequence>MGASFRKIHTMPLSSIQKNYYCSDRNVQQHLRNSWKSVLESASKVGFSCSESSKLLKDASKPLSENFLNGFHKKHPFVQHLYEIGLELHHPVGRFAMMESHEYLVLPVAILLIGRLLCESGDDKISKLEERQLSFSKAVLAIYLSQKIHATIRDSNAIRIHDVENRVGSSKIDEEGNALSKGNKIATLVGDLLITEMYLQLSHVGSNRVVQIMSDLLANCSQESFSKQATVSQWKENSPKNQYVWQSFPTQRFLQIFFIKSLESLSILIDEDPRHEKTAQLNHLGNLLGELYYTHQHFYSRICYGKNSSDKNPTYRFNDNTPKTDEIKMIVQNLNWVATPSVKVAFNSLVDFLSIHD</sequence>
<gene>
    <name evidence="1" type="ORF">AFUS01_LOCUS26497</name>
</gene>
<name>A0A8J2PAX6_9HEXA</name>
<dbReference type="Proteomes" id="UP000708208">
    <property type="component" value="Unassembled WGS sequence"/>
</dbReference>
<protein>
    <recommendedName>
        <fullName evidence="3">Decaprenyl-diphosphate synthase subunit 2</fullName>
    </recommendedName>
</protein>
<evidence type="ECO:0008006" key="3">
    <source>
        <dbReference type="Google" id="ProtNLM"/>
    </source>
</evidence>
<comment type="caution">
    <text evidence="1">The sequence shown here is derived from an EMBL/GenBank/DDBJ whole genome shotgun (WGS) entry which is preliminary data.</text>
</comment>
<evidence type="ECO:0000313" key="1">
    <source>
        <dbReference type="EMBL" id="CAG7815847.1"/>
    </source>
</evidence>
<dbReference type="OrthoDB" id="9983019at2759"/>